<reference evidence="1 2" key="1">
    <citation type="journal article" date="2021" name="Nat. Plants">
        <title>The Taxus genome provides insights into paclitaxel biosynthesis.</title>
        <authorList>
            <person name="Xiong X."/>
            <person name="Gou J."/>
            <person name="Liao Q."/>
            <person name="Li Y."/>
            <person name="Zhou Q."/>
            <person name="Bi G."/>
            <person name="Li C."/>
            <person name="Du R."/>
            <person name="Wang X."/>
            <person name="Sun T."/>
            <person name="Guo L."/>
            <person name="Liang H."/>
            <person name="Lu P."/>
            <person name="Wu Y."/>
            <person name="Zhang Z."/>
            <person name="Ro D.K."/>
            <person name="Shang Y."/>
            <person name="Huang S."/>
            <person name="Yan J."/>
        </authorList>
    </citation>
    <scope>NUCLEOTIDE SEQUENCE [LARGE SCALE GENOMIC DNA]</scope>
    <source>
        <strain evidence="1">Ta-2019</strain>
    </source>
</reference>
<evidence type="ECO:0000313" key="2">
    <source>
        <dbReference type="Proteomes" id="UP000824469"/>
    </source>
</evidence>
<proteinExistence type="predicted"/>
<sequence length="146" mass="15823">MECCISKECELSKNCEISKNCENCKKGKKFDFSKTKVVAGDGVFTPGTEVLTGANKTPMGNSRSKGARGLAWELEAEMTVSELVKQFGACLVVKYLVSLLGDFVLDNLATEKIMVQAVPLEGVPQEVPFNPVPVEPVGLKCSEDFK</sequence>
<protein>
    <submittedName>
        <fullName evidence="1">Uncharacterized protein</fullName>
    </submittedName>
</protein>
<name>A0AA38G134_TAXCH</name>
<dbReference type="Proteomes" id="UP000824469">
    <property type="component" value="Unassembled WGS sequence"/>
</dbReference>
<dbReference type="EMBL" id="JAHRHJ020000005">
    <property type="protein sequence ID" value="KAH9314111.1"/>
    <property type="molecule type" value="Genomic_DNA"/>
</dbReference>
<evidence type="ECO:0000313" key="1">
    <source>
        <dbReference type="EMBL" id="KAH9314111.1"/>
    </source>
</evidence>
<organism evidence="1 2">
    <name type="scientific">Taxus chinensis</name>
    <name type="common">Chinese yew</name>
    <name type="synonym">Taxus wallichiana var. chinensis</name>
    <dbReference type="NCBI Taxonomy" id="29808"/>
    <lineage>
        <taxon>Eukaryota</taxon>
        <taxon>Viridiplantae</taxon>
        <taxon>Streptophyta</taxon>
        <taxon>Embryophyta</taxon>
        <taxon>Tracheophyta</taxon>
        <taxon>Spermatophyta</taxon>
        <taxon>Pinopsida</taxon>
        <taxon>Pinidae</taxon>
        <taxon>Conifers II</taxon>
        <taxon>Cupressales</taxon>
        <taxon>Taxaceae</taxon>
        <taxon>Taxus</taxon>
    </lineage>
</organism>
<dbReference type="AlphaFoldDB" id="A0AA38G134"/>
<accession>A0AA38G134</accession>
<keyword evidence="2" id="KW-1185">Reference proteome</keyword>
<comment type="caution">
    <text evidence="1">The sequence shown here is derived from an EMBL/GenBank/DDBJ whole genome shotgun (WGS) entry which is preliminary data.</text>
</comment>
<feature type="non-terminal residue" evidence="1">
    <location>
        <position position="146"/>
    </location>
</feature>
<gene>
    <name evidence="1" type="ORF">KI387_022738</name>
</gene>